<dbReference type="AlphaFoldDB" id="A0A5B7FUZ0"/>
<evidence type="ECO:0000313" key="2">
    <source>
        <dbReference type="Proteomes" id="UP000324222"/>
    </source>
</evidence>
<proteinExistence type="predicted"/>
<comment type="caution">
    <text evidence="1">The sequence shown here is derived from an EMBL/GenBank/DDBJ whole genome shotgun (WGS) entry which is preliminary data.</text>
</comment>
<dbReference type="Proteomes" id="UP000324222">
    <property type="component" value="Unassembled WGS sequence"/>
</dbReference>
<gene>
    <name evidence="1" type="ORF">E2C01_042546</name>
</gene>
<reference evidence="1 2" key="1">
    <citation type="submission" date="2019-05" db="EMBL/GenBank/DDBJ databases">
        <title>Another draft genome of Portunus trituberculatus and its Hox gene families provides insights of decapod evolution.</title>
        <authorList>
            <person name="Jeong J.-H."/>
            <person name="Song I."/>
            <person name="Kim S."/>
            <person name="Choi T."/>
            <person name="Kim D."/>
            <person name="Ryu S."/>
            <person name="Kim W."/>
        </authorList>
    </citation>
    <scope>NUCLEOTIDE SEQUENCE [LARGE SCALE GENOMIC DNA]</scope>
    <source>
        <tissue evidence="1">Muscle</tissue>
    </source>
</reference>
<organism evidence="1 2">
    <name type="scientific">Portunus trituberculatus</name>
    <name type="common">Swimming crab</name>
    <name type="synonym">Neptunus trituberculatus</name>
    <dbReference type="NCBI Taxonomy" id="210409"/>
    <lineage>
        <taxon>Eukaryota</taxon>
        <taxon>Metazoa</taxon>
        <taxon>Ecdysozoa</taxon>
        <taxon>Arthropoda</taxon>
        <taxon>Crustacea</taxon>
        <taxon>Multicrustacea</taxon>
        <taxon>Malacostraca</taxon>
        <taxon>Eumalacostraca</taxon>
        <taxon>Eucarida</taxon>
        <taxon>Decapoda</taxon>
        <taxon>Pleocyemata</taxon>
        <taxon>Brachyura</taxon>
        <taxon>Eubrachyura</taxon>
        <taxon>Portunoidea</taxon>
        <taxon>Portunidae</taxon>
        <taxon>Portuninae</taxon>
        <taxon>Portunus</taxon>
    </lineage>
</organism>
<dbReference type="EMBL" id="VSRR010008453">
    <property type="protein sequence ID" value="MPC48763.1"/>
    <property type="molecule type" value="Genomic_DNA"/>
</dbReference>
<keyword evidence="2" id="KW-1185">Reference proteome</keyword>
<evidence type="ECO:0000313" key="1">
    <source>
        <dbReference type="EMBL" id="MPC48763.1"/>
    </source>
</evidence>
<protein>
    <submittedName>
        <fullName evidence="1">Uncharacterized protein</fullName>
    </submittedName>
</protein>
<accession>A0A5B7FUZ0</accession>
<sequence>MLPERPASVSCLYRCLLSVQVPTDEVERRLSGVADLPRTFISSFSRSGNGDDGAPCADLNTNNTFATAAHDTGALIHTFSQKIYERQNKHTPASRYGSVEGSL</sequence>
<name>A0A5B7FUZ0_PORTR</name>